<keyword evidence="5 7" id="KW-1133">Transmembrane helix</keyword>
<accession>A0A329MLZ8</accession>
<comment type="subcellular location">
    <subcellularLocation>
        <location evidence="1">Cell membrane</location>
        <topology evidence="1">Multi-pass membrane protein</topology>
    </subcellularLocation>
</comment>
<keyword evidence="4 7" id="KW-0812">Transmembrane</keyword>
<evidence type="ECO:0000259" key="8">
    <source>
        <dbReference type="Pfam" id="PF02308"/>
    </source>
</evidence>
<evidence type="ECO:0000256" key="1">
    <source>
        <dbReference type="ARBA" id="ARBA00004651"/>
    </source>
</evidence>
<comment type="caution">
    <text evidence="9">The sequence shown here is derived from an EMBL/GenBank/DDBJ whole genome shotgun (WGS) entry which is preliminary data.</text>
</comment>
<feature type="transmembrane region" description="Helical" evidence="7">
    <location>
        <begin position="78"/>
        <end position="98"/>
    </location>
</feature>
<evidence type="ECO:0000256" key="2">
    <source>
        <dbReference type="ARBA" id="ARBA00009298"/>
    </source>
</evidence>
<comment type="similarity">
    <text evidence="2">Belongs to the MgtC/SapB family.</text>
</comment>
<dbReference type="OrthoDB" id="9811198at2"/>
<proteinExistence type="inferred from homology"/>
<keyword evidence="6 7" id="KW-0472">Membrane</keyword>
<dbReference type="EMBL" id="QMFB01000011">
    <property type="protein sequence ID" value="RAV19743.1"/>
    <property type="molecule type" value="Genomic_DNA"/>
</dbReference>
<dbReference type="AlphaFoldDB" id="A0A329MLZ8"/>
<evidence type="ECO:0000313" key="9">
    <source>
        <dbReference type="EMBL" id="RAV19743.1"/>
    </source>
</evidence>
<evidence type="ECO:0000256" key="5">
    <source>
        <dbReference type="ARBA" id="ARBA00022989"/>
    </source>
</evidence>
<sequence>MSMNAIWHIGYFDLTVRLLLAAALGGAIGLEREWSNRAAGFRTHILVCIGSAAIMLLSIYGFSQFVSEPSVRTDPARLAAQVISGIGFLGAGAILRNGSSVTGLTTAASIWVVAAIGLCVGAGFLYCALLATVLVLVSLFLLNRWENRLMRSRRSCEIVLGVKENSETLAQVVGVLGANGVQISSVKINSADKKQLTDNAEAVSEITVGIKSPSPGNMLKAMQSLSSIGAVVSMETNYSLTGTAGDLQNAQATV</sequence>
<dbReference type="GO" id="GO:0005886">
    <property type="term" value="C:plasma membrane"/>
    <property type="evidence" value="ECO:0007669"/>
    <property type="project" value="UniProtKB-SubCell"/>
</dbReference>
<evidence type="ECO:0000256" key="7">
    <source>
        <dbReference type="SAM" id="Phobius"/>
    </source>
</evidence>
<dbReference type="Proteomes" id="UP000250369">
    <property type="component" value="Unassembled WGS sequence"/>
</dbReference>
<gene>
    <name evidence="9" type="ORF">DQG23_19740</name>
</gene>
<dbReference type="PRINTS" id="PR01837">
    <property type="entry name" value="MGTCSAPBPROT"/>
</dbReference>
<name>A0A329MLZ8_9BACL</name>
<evidence type="ECO:0000256" key="3">
    <source>
        <dbReference type="ARBA" id="ARBA00022475"/>
    </source>
</evidence>
<feature type="transmembrane region" description="Helical" evidence="7">
    <location>
        <begin position="110"/>
        <end position="143"/>
    </location>
</feature>
<dbReference type="InterPro" id="IPR003416">
    <property type="entry name" value="MgtC/SapB/SrpB/YhiD_fam"/>
</dbReference>
<dbReference type="PANTHER" id="PTHR33778">
    <property type="entry name" value="PROTEIN MGTC"/>
    <property type="match status" value="1"/>
</dbReference>
<dbReference type="PANTHER" id="PTHR33778:SF1">
    <property type="entry name" value="MAGNESIUM TRANSPORTER YHID-RELATED"/>
    <property type="match status" value="1"/>
</dbReference>
<evidence type="ECO:0000313" key="10">
    <source>
        <dbReference type="Proteomes" id="UP000250369"/>
    </source>
</evidence>
<keyword evidence="3" id="KW-1003">Cell membrane</keyword>
<dbReference type="Pfam" id="PF02308">
    <property type="entry name" value="MgtC"/>
    <property type="match status" value="1"/>
</dbReference>
<reference evidence="9 10" key="1">
    <citation type="journal article" date="2009" name="Int. J. Syst. Evol. Microbiol.">
        <title>Paenibacillus contaminans sp. nov., isolated from a contaminated laboratory plate.</title>
        <authorList>
            <person name="Chou J.H."/>
            <person name="Lee J.H."/>
            <person name="Lin M.C."/>
            <person name="Chang P.S."/>
            <person name="Arun A.B."/>
            <person name="Young C.C."/>
            <person name="Chen W.M."/>
        </authorList>
    </citation>
    <scope>NUCLEOTIDE SEQUENCE [LARGE SCALE GENOMIC DNA]</scope>
    <source>
        <strain evidence="9 10">CKOBP-6</strain>
    </source>
</reference>
<protein>
    <submittedName>
        <fullName evidence="9">Magnesium transporter MgtC</fullName>
    </submittedName>
</protein>
<evidence type="ECO:0000256" key="6">
    <source>
        <dbReference type="ARBA" id="ARBA00023136"/>
    </source>
</evidence>
<keyword evidence="10" id="KW-1185">Reference proteome</keyword>
<organism evidence="9 10">
    <name type="scientific">Paenibacillus contaminans</name>
    <dbReference type="NCBI Taxonomy" id="450362"/>
    <lineage>
        <taxon>Bacteria</taxon>
        <taxon>Bacillati</taxon>
        <taxon>Bacillota</taxon>
        <taxon>Bacilli</taxon>
        <taxon>Bacillales</taxon>
        <taxon>Paenibacillaceae</taxon>
        <taxon>Paenibacillus</taxon>
    </lineage>
</organism>
<evidence type="ECO:0000256" key="4">
    <source>
        <dbReference type="ARBA" id="ARBA00022692"/>
    </source>
</evidence>
<feature type="domain" description="MgtC/SapB/SrpB/YhiD N-terminal" evidence="8">
    <location>
        <begin position="18"/>
        <end position="147"/>
    </location>
</feature>
<feature type="transmembrane region" description="Helical" evidence="7">
    <location>
        <begin position="45"/>
        <end position="66"/>
    </location>
</feature>
<dbReference type="InterPro" id="IPR049177">
    <property type="entry name" value="MgtC_SapB_SrpB_YhiD_N"/>
</dbReference>